<keyword evidence="4" id="KW-0479">Metal-binding</keyword>
<feature type="compositionally biased region" description="Basic and acidic residues" evidence="9">
    <location>
        <begin position="10"/>
        <end position="23"/>
    </location>
</feature>
<keyword evidence="7" id="KW-0233">DNA recombination</keyword>
<evidence type="ECO:0000313" key="13">
    <source>
        <dbReference type="EMBL" id="KRK99341.1"/>
    </source>
</evidence>
<name>A0A0R1LUP6_9LACO</name>
<evidence type="ECO:0000256" key="7">
    <source>
        <dbReference type="ARBA" id="ARBA00023172"/>
    </source>
</evidence>
<dbReference type="PANTHER" id="PTHR30405:SF25">
    <property type="entry name" value="RNA-GUIDED DNA ENDONUCLEASE INSQ-RELATED"/>
    <property type="match status" value="1"/>
</dbReference>
<comment type="similarity">
    <text evidence="1">In the C-terminal section; belongs to the transposase 35 family.</text>
</comment>
<dbReference type="GO" id="GO:0006310">
    <property type="term" value="P:DNA recombination"/>
    <property type="evidence" value="ECO:0007669"/>
    <property type="project" value="UniProtKB-KW"/>
</dbReference>
<keyword evidence="14" id="KW-1185">Reference proteome</keyword>
<dbReference type="InterPro" id="IPR001959">
    <property type="entry name" value="Transposase"/>
</dbReference>
<feature type="region of interest" description="Disordered" evidence="9">
    <location>
        <begin position="1"/>
        <end position="25"/>
    </location>
</feature>
<dbReference type="Pfam" id="PF07282">
    <property type="entry name" value="Cas12f1-like_TNB"/>
    <property type="match status" value="1"/>
</dbReference>
<proteinExistence type="inferred from homology"/>
<keyword evidence="6" id="KW-0238">DNA-binding</keyword>
<feature type="domain" description="Transposase putative helix-turn-helix" evidence="12">
    <location>
        <begin position="41"/>
        <end position="77"/>
    </location>
</feature>
<comment type="caution">
    <text evidence="13">The sequence shown here is derived from an EMBL/GenBank/DDBJ whole genome shotgun (WGS) entry which is preliminary data.</text>
</comment>
<keyword evidence="3" id="KW-0815">Transposition</keyword>
<dbReference type="GO" id="GO:0032196">
    <property type="term" value="P:transposition"/>
    <property type="evidence" value="ECO:0007669"/>
    <property type="project" value="UniProtKB-KW"/>
</dbReference>
<dbReference type="NCBIfam" id="NF040570">
    <property type="entry name" value="guided_TnpB"/>
    <property type="match status" value="1"/>
</dbReference>
<feature type="domain" description="Probable transposase IS891/IS1136/IS1341" evidence="10">
    <location>
        <begin position="240"/>
        <end position="356"/>
    </location>
</feature>
<evidence type="ECO:0000256" key="9">
    <source>
        <dbReference type="SAM" id="MobiDB-lite"/>
    </source>
</evidence>
<dbReference type="InterPro" id="IPR021027">
    <property type="entry name" value="Transposase_put_HTH"/>
</dbReference>
<dbReference type="STRING" id="1293597.FC20_GL001816"/>
<comment type="similarity">
    <text evidence="2">In the N-terminal section; belongs to the transposase 2 family.</text>
</comment>
<dbReference type="NCBIfam" id="TIGR01766">
    <property type="entry name" value="IS200/IS605 family accessory protein TnpB-like domain"/>
    <property type="match status" value="1"/>
</dbReference>
<feature type="coiled-coil region" evidence="8">
    <location>
        <begin position="81"/>
        <end position="108"/>
    </location>
</feature>
<dbReference type="Pfam" id="PF01385">
    <property type="entry name" value="OrfB_IS605"/>
    <property type="match status" value="1"/>
</dbReference>
<dbReference type="Pfam" id="PF12323">
    <property type="entry name" value="HTH_OrfB_IS605"/>
    <property type="match status" value="1"/>
</dbReference>
<organism evidence="13 14">
    <name type="scientific">Lactobacillus equicursoris DSM 19284 = JCM 14600 = CIP 110162</name>
    <dbReference type="NCBI Taxonomy" id="1293597"/>
    <lineage>
        <taxon>Bacteria</taxon>
        <taxon>Bacillati</taxon>
        <taxon>Bacillota</taxon>
        <taxon>Bacilli</taxon>
        <taxon>Lactobacillales</taxon>
        <taxon>Lactobacillaceae</taxon>
        <taxon>Lactobacillus</taxon>
    </lineage>
</organism>
<gene>
    <name evidence="13" type="ORF">FC20_GL001816</name>
</gene>
<evidence type="ECO:0000259" key="12">
    <source>
        <dbReference type="Pfam" id="PF12323"/>
    </source>
</evidence>
<dbReference type="GO" id="GO:0003677">
    <property type="term" value="F:DNA binding"/>
    <property type="evidence" value="ECO:0007669"/>
    <property type="project" value="UniProtKB-KW"/>
</dbReference>
<evidence type="ECO:0000256" key="6">
    <source>
        <dbReference type="ARBA" id="ARBA00023125"/>
    </source>
</evidence>
<evidence type="ECO:0000256" key="8">
    <source>
        <dbReference type="SAM" id="Coils"/>
    </source>
</evidence>
<dbReference type="InterPro" id="IPR051399">
    <property type="entry name" value="RNA-guided_DNA_endo/Transpos"/>
</dbReference>
<dbReference type="PANTHER" id="PTHR30405">
    <property type="entry name" value="TRANSPOSASE"/>
    <property type="match status" value="1"/>
</dbReference>
<reference evidence="13 14" key="1">
    <citation type="journal article" date="2015" name="Genome Announc.">
        <title>Expanding the biotechnology potential of lactobacilli through comparative genomics of 213 strains and associated genera.</title>
        <authorList>
            <person name="Sun Z."/>
            <person name="Harris H.M."/>
            <person name="McCann A."/>
            <person name="Guo C."/>
            <person name="Argimon S."/>
            <person name="Zhang W."/>
            <person name="Yang X."/>
            <person name="Jeffery I.B."/>
            <person name="Cooney J.C."/>
            <person name="Kagawa T.F."/>
            <person name="Liu W."/>
            <person name="Song Y."/>
            <person name="Salvetti E."/>
            <person name="Wrobel A."/>
            <person name="Rasinkangas P."/>
            <person name="Parkhill J."/>
            <person name="Rea M.C."/>
            <person name="O'Sullivan O."/>
            <person name="Ritari J."/>
            <person name="Douillard F.P."/>
            <person name="Paul Ross R."/>
            <person name="Yang R."/>
            <person name="Briner A.E."/>
            <person name="Felis G.E."/>
            <person name="de Vos W.M."/>
            <person name="Barrangou R."/>
            <person name="Klaenhammer T.R."/>
            <person name="Caufield P.W."/>
            <person name="Cui Y."/>
            <person name="Zhang H."/>
            <person name="O'Toole P.W."/>
        </authorList>
    </citation>
    <scope>NUCLEOTIDE SEQUENCE [LARGE SCALE GENOMIC DNA]</scope>
    <source>
        <strain evidence="13 14">DSM 19284</strain>
    </source>
</reference>
<dbReference type="AlphaFoldDB" id="A0A0R1LUP6"/>
<sequence length="463" mass="53730">MRKMTKKKKEVAVKVKKTDEEKDKKKRKTLMIPMSELPYHLGIKMRIYPSNEQKRLIAINSGISRSVYNKLIAINSELNQLKKVNVYVKQVADRIEALEERKSKLSKYYFYMDSEDVDSLNIAQAKHCYGAAWNMYHKFHSSGHPKYHKKGVNDGYQTSCIYKSEDKKIENCTPFSGSVRFLDMKHVKLAKLGRIRISGSSYRKVLAHNPNFRIGTATIKYDASGFYLSLQIGDVVPFKAQKAKTGKKTGIDLNLYNFLTDSDSTVVDNPRYYRKSLKRLKKLQRRASRRQLRAKKEGRKLWQSKNYQKARKQASRLQKRVRNQREDFLQKLSTAYINNHDIVVLEDLRGKNLMKNHALAMSISDVGWTSFQRMLEYKAGLYGKTYIEIDKRNTTQRCHDCGSIMGHNGHEKLTLKDREWDCPMCGAHHIRDYNAALNILEKGIAKLSDQEYKIIPYDSEAAS</sequence>
<evidence type="ECO:0000259" key="10">
    <source>
        <dbReference type="Pfam" id="PF01385"/>
    </source>
</evidence>
<accession>A0A0R1LUP6</accession>
<evidence type="ECO:0000256" key="2">
    <source>
        <dbReference type="ARBA" id="ARBA00011044"/>
    </source>
</evidence>
<keyword evidence="8" id="KW-0175">Coiled coil</keyword>
<dbReference type="PATRIC" id="fig|1293597.4.peg.1941"/>
<keyword evidence="5" id="KW-0862">Zinc</keyword>
<evidence type="ECO:0000259" key="11">
    <source>
        <dbReference type="Pfam" id="PF07282"/>
    </source>
</evidence>
<dbReference type="InterPro" id="IPR010095">
    <property type="entry name" value="Cas12f1-like_TNB"/>
</dbReference>
<evidence type="ECO:0000256" key="5">
    <source>
        <dbReference type="ARBA" id="ARBA00022833"/>
    </source>
</evidence>
<feature type="domain" description="Cas12f1-like TNB" evidence="11">
    <location>
        <begin position="368"/>
        <end position="439"/>
    </location>
</feature>
<evidence type="ECO:0000313" key="14">
    <source>
        <dbReference type="Proteomes" id="UP000051074"/>
    </source>
</evidence>
<dbReference type="eggNOG" id="COG0675">
    <property type="taxonomic scope" value="Bacteria"/>
</dbReference>
<evidence type="ECO:0000256" key="1">
    <source>
        <dbReference type="ARBA" id="ARBA00008761"/>
    </source>
</evidence>
<evidence type="ECO:0000256" key="3">
    <source>
        <dbReference type="ARBA" id="ARBA00022578"/>
    </source>
</evidence>
<protein>
    <submittedName>
        <fullName evidence="13">Transposase, IS605 OrfB family protein</fullName>
    </submittedName>
</protein>
<dbReference type="EMBL" id="AZDU01000082">
    <property type="protein sequence ID" value="KRK99341.1"/>
    <property type="molecule type" value="Genomic_DNA"/>
</dbReference>
<dbReference type="GO" id="GO:0046872">
    <property type="term" value="F:metal ion binding"/>
    <property type="evidence" value="ECO:0007669"/>
    <property type="project" value="UniProtKB-KW"/>
</dbReference>
<evidence type="ECO:0000256" key="4">
    <source>
        <dbReference type="ARBA" id="ARBA00022723"/>
    </source>
</evidence>
<dbReference type="Proteomes" id="UP000051074">
    <property type="component" value="Unassembled WGS sequence"/>
</dbReference>